<evidence type="ECO:0000313" key="3">
    <source>
        <dbReference type="EMBL" id="MDE48492.1"/>
    </source>
</evidence>
<reference evidence="3" key="1">
    <citation type="submission" date="2018-10" db="EMBL/GenBank/DDBJ databases">
        <title>Transcriptome assembly of Aceria tosichella (Wheat curl mite) Type 2.</title>
        <authorList>
            <person name="Scully E.D."/>
            <person name="Geib S.M."/>
            <person name="Palmer N.A."/>
            <person name="Gupta A.K."/>
            <person name="Sarath G."/>
            <person name="Tatineni S."/>
        </authorList>
    </citation>
    <scope>NUCLEOTIDE SEQUENCE</scope>
    <source>
        <strain evidence="3">LincolnNE</strain>
    </source>
</reference>
<dbReference type="SUPFAM" id="SSF54001">
    <property type="entry name" value="Cysteine proteinases"/>
    <property type="match status" value="1"/>
</dbReference>
<dbReference type="EMBL" id="GGYP01003721">
    <property type="protein sequence ID" value="MDE48492.1"/>
    <property type="molecule type" value="Transcribed_RNA"/>
</dbReference>
<organism evidence="3">
    <name type="scientific">Aceria tosichella</name>
    <name type="common">wheat curl mite</name>
    <dbReference type="NCBI Taxonomy" id="561515"/>
    <lineage>
        <taxon>Eukaryota</taxon>
        <taxon>Metazoa</taxon>
        <taxon>Ecdysozoa</taxon>
        <taxon>Arthropoda</taxon>
        <taxon>Chelicerata</taxon>
        <taxon>Arachnida</taxon>
        <taxon>Acari</taxon>
        <taxon>Acariformes</taxon>
        <taxon>Trombidiformes</taxon>
        <taxon>Prostigmata</taxon>
        <taxon>Eupodina</taxon>
        <taxon>Eriophyoidea</taxon>
        <taxon>Eriophyidae</taxon>
        <taxon>Eriophyinae</taxon>
        <taxon>Aceriini</taxon>
        <taxon>Aceria</taxon>
    </lineage>
</organism>
<feature type="signal peptide" evidence="1">
    <location>
        <begin position="1"/>
        <end position="22"/>
    </location>
</feature>
<protein>
    <submittedName>
        <fullName evidence="3">Protein CTLA-2-alpha</fullName>
    </submittedName>
</protein>
<evidence type="ECO:0000256" key="1">
    <source>
        <dbReference type="SAM" id="SignalP"/>
    </source>
</evidence>
<gene>
    <name evidence="3" type="primary">Ctla2a</name>
    <name evidence="3" type="ORF">g.6010</name>
</gene>
<dbReference type="AlphaFoldDB" id="A0A6G1SEV3"/>
<name>A0A6G1SEV3_9ACAR</name>
<proteinExistence type="predicted"/>
<sequence>MKVTLACSAVLVLLAVAHVAVGAVVPDGTKSVQQLWEEWKVDYNKNYATPEEEQKRFEIFKENEREIEEHNEQYKRGETTFLVGLTLWADRTREEMKALNTGA</sequence>
<feature type="domain" description="Cathepsin propeptide inhibitor" evidence="2">
    <location>
        <begin position="36"/>
        <end position="96"/>
    </location>
</feature>
<dbReference type="Gene3D" id="1.10.287.2250">
    <property type="match status" value="1"/>
</dbReference>
<dbReference type="Pfam" id="PF08246">
    <property type="entry name" value="Inhibitor_I29"/>
    <property type="match status" value="1"/>
</dbReference>
<accession>A0A6G1SEV3</accession>
<dbReference type="InterPro" id="IPR013201">
    <property type="entry name" value="Prot_inhib_I29"/>
</dbReference>
<evidence type="ECO:0000259" key="2">
    <source>
        <dbReference type="SMART" id="SM00848"/>
    </source>
</evidence>
<dbReference type="SMART" id="SM00848">
    <property type="entry name" value="Inhibitor_I29"/>
    <property type="match status" value="1"/>
</dbReference>
<keyword evidence="1" id="KW-0732">Signal</keyword>
<feature type="chain" id="PRO_5026142890" evidence="1">
    <location>
        <begin position="23"/>
        <end position="103"/>
    </location>
</feature>
<dbReference type="InterPro" id="IPR038765">
    <property type="entry name" value="Papain-like_cys_pep_sf"/>
</dbReference>